<dbReference type="SUPFAM" id="SSF56601">
    <property type="entry name" value="beta-lactamase/transpeptidase-like"/>
    <property type="match status" value="1"/>
</dbReference>
<evidence type="ECO:0000313" key="3">
    <source>
        <dbReference type="Proteomes" id="UP000095003"/>
    </source>
</evidence>
<dbReference type="PANTHER" id="PTHR43283:SF3">
    <property type="entry name" value="BETA-LACTAMASE FAMILY PROTEIN (AFU_ORTHOLOGUE AFUA_5G07500)"/>
    <property type="match status" value="1"/>
</dbReference>
<organism evidence="2 3">
    <name type="scientific">Eisenbergiella tayi</name>
    <dbReference type="NCBI Taxonomy" id="1432052"/>
    <lineage>
        <taxon>Bacteria</taxon>
        <taxon>Bacillati</taxon>
        <taxon>Bacillota</taxon>
        <taxon>Clostridia</taxon>
        <taxon>Lachnospirales</taxon>
        <taxon>Lachnospiraceae</taxon>
        <taxon>Eisenbergiella</taxon>
    </lineage>
</organism>
<accession>A0A1E3A3Q4</accession>
<feature type="domain" description="Beta-lactamase-related" evidence="1">
    <location>
        <begin position="11"/>
        <end position="375"/>
    </location>
</feature>
<dbReference type="Gene3D" id="3.40.710.10">
    <property type="entry name" value="DD-peptidase/beta-lactamase superfamily"/>
    <property type="match status" value="1"/>
</dbReference>
<evidence type="ECO:0000259" key="1">
    <source>
        <dbReference type="Pfam" id="PF00144"/>
    </source>
</evidence>
<reference evidence="2 3" key="1">
    <citation type="submission" date="2016-07" db="EMBL/GenBank/DDBJ databases">
        <title>Characterization of isolates of Eisenbergiella tayi derived from blood cultures, using whole genome sequencing.</title>
        <authorList>
            <person name="Burdz T."/>
            <person name="Wiebe D."/>
            <person name="Huynh C."/>
            <person name="Bernard K."/>
        </authorList>
    </citation>
    <scope>NUCLEOTIDE SEQUENCE [LARGE SCALE GENOMIC DNA]</scope>
    <source>
        <strain evidence="2 3">NML 120489</strain>
    </source>
</reference>
<dbReference type="EC" id="3.1.1.-" evidence="2"/>
<proteinExistence type="predicted"/>
<keyword evidence="2" id="KW-0378">Hydrolase</keyword>
<dbReference type="Pfam" id="PF00144">
    <property type="entry name" value="Beta-lactamase"/>
    <property type="match status" value="1"/>
</dbReference>
<dbReference type="AlphaFoldDB" id="A0A1E3A3Q4"/>
<sequence>MKAEIKEKMQEMLDAAVADKELAGGSMLIRQDGEEICYLESGMADKEKGEAIRRDHIYRLYSMSKPVTGAAAMILFEQGKLDLAEPVSSYLPAFSGQMVEENGRLVPAEREVTVKDLLGMTSGLVYNGNPGPAGEYATEVFNQVDERLLTAQAMTTVEIAEALGRGPLKFHPGTSWLYGTSADVLGAVIEAASGMTFGAFLEKNLFGPLGMKDTGFFVPEEKKGRLAAAYRLDENGELVRYEENHLGIINAMDRQPSFESGGAGLVSTIDDYARFAQMLLNEGELDGRRILQPATVRFMTAGQLDQVQRAAFVRNFSNMPGFSYGNLMRVMKDPGQSVTLNHVGEYGWDGWLGCYFANDPAAGMTMLFMMQKTDSGLTSVVRRMRNLFISGTEE</sequence>
<dbReference type="GO" id="GO:0016787">
    <property type="term" value="F:hydrolase activity"/>
    <property type="evidence" value="ECO:0007669"/>
    <property type="project" value="UniProtKB-KW"/>
</dbReference>
<dbReference type="GeneID" id="93304609"/>
<dbReference type="InterPro" id="IPR012338">
    <property type="entry name" value="Beta-lactam/transpept-like"/>
</dbReference>
<dbReference type="Proteomes" id="UP000095003">
    <property type="component" value="Unassembled WGS sequence"/>
</dbReference>
<protein>
    <submittedName>
        <fullName evidence="2">Esterase EstB</fullName>
        <ecNumber evidence="2">3.1.1.-</ecNumber>
    </submittedName>
</protein>
<dbReference type="PANTHER" id="PTHR43283">
    <property type="entry name" value="BETA-LACTAMASE-RELATED"/>
    <property type="match status" value="1"/>
</dbReference>
<evidence type="ECO:0000313" key="2">
    <source>
        <dbReference type="EMBL" id="ODM02846.1"/>
    </source>
</evidence>
<dbReference type="RefSeq" id="WP_069159399.1">
    <property type="nucleotide sequence ID" value="NZ_DBFYTC010000075.1"/>
</dbReference>
<dbReference type="EMBL" id="MCGI01000008">
    <property type="protein sequence ID" value="ODM02846.1"/>
    <property type="molecule type" value="Genomic_DNA"/>
</dbReference>
<dbReference type="InterPro" id="IPR001466">
    <property type="entry name" value="Beta-lactam-related"/>
</dbReference>
<dbReference type="InterPro" id="IPR050789">
    <property type="entry name" value="Diverse_Enzym_Activities"/>
</dbReference>
<gene>
    <name evidence="2" type="primary">estB_4</name>
    <name evidence="2" type="ORF">BEH84_06077</name>
</gene>
<name>A0A1E3A3Q4_9FIRM</name>
<comment type="caution">
    <text evidence="2">The sequence shown here is derived from an EMBL/GenBank/DDBJ whole genome shotgun (WGS) entry which is preliminary data.</text>
</comment>
<dbReference type="PATRIC" id="fig|1432052.3.peg.6719"/>